<dbReference type="Proteomes" id="UP001155144">
    <property type="component" value="Unassembled WGS sequence"/>
</dbReference>
<reference evidence="1" key="1">
    <citation type="submission" date="2022-08" db="EMBL/GenBank/DDBJ databases">
        <title>Genomic Encyclopedia of Type Strains, Phase V (KMG-V): Genome sequencing to study the core and pangenomes of soil and plant-associated prokaryotes.</title>
        <authorList>
            <person name="Whitman W."/>
        </authorList>
    </citation>
    <scope>NUCLEOTIDE SEQUENCE</scope>
    <source>
        <strain evidence="1">SP3026</strain>
    </source>
</reference>
<gene>
    <name evidence="1" type="ORF">GGP45_003208</name>
</gene>
<accession>A0A9X2V8L7</accession>
<proteinExistence type="predicted"/>
<evidence type="ECO:0000313" key="2">
    <source>
        <dbReference type="Proteomes" id="UP001155144"/>
    </source>
</evidence>
<sequence length="143" mass="15053">MSGHVFSTLFSIEIHLDLEWLCFALGPEEVGLPSPCPDVDVWGPRGAVVTDLPDDVSPAGGVPFLYLNLLGVGVSNGDAVLLVLKDNEPGLPVPVHGSGFVGTVRPPYLHSFAFEWGQDILPPPASVFVPHQPSLSLPAVPGL</sequence>
<dbReference type="EMBL" id="JANUBL010000011">
    <property type="protein sequence ID" value="MCS4122840.1"/>
    <property type="molecule type" value="Genomic_DNA"/>
</dbReference>
<comment type="caution">
    <text evidence="1">The sequence shown here is derived from an EMBL/GenBank/DDBJ whole genome shotgun (WGS) entry which is preliminary data.</text>
</comment>
<protein>
    <submittedName>
        <fullName evidence="1">Uncharacterized protein</fullName>
    </submittedName>
</protein>
<dbReference type="AlphaFoldDB" id="A0A9X2V8L7"/>
<organism evidence="1 2">
    <name type="scientific">Salinibacter ruber</name>
    <dbReference type="NCBI Taxonomy" id="146919"/>
    <lineage>
        <taxon>Bacteria</taxon>
        <taxon>Pseudomonadati</taxon>
        <taxon>Rhodothermota</taxon>
        <taxon>Rhodothermia</taxon>
        <taxon>Rhodothermales</taxon>
        <taxon>Salinibacteraceae</taxon>
        <taxon>Salinibacter</taxon>
    </lineage>
</organism>
<name>A0A9X2V8L7_9BACT</name>
<evidence type="ECO:0000313" key="1">
    <source>
        <dbReference type="EMBL" id="MCS4122840.1"/>
    </source>
</evidence>